<evidence type="ECO:0000313" key="3">
    <source>
        <dbReference type="Proteomes" id="UP001304671"/>
    </source>
</evidence>
<accession>A0ABU5QK80</accession>
<dbReference type="PROSITE" id="PS51257">
    <property type="entry name" value="PROKAR_LIPOPROTEIN"/>
    <property type="match status" value="1"/>
</dbReference>
<dbReference type="PANTHER" id="PTHR34406">
    <property type="entry name" value="PROTEIN YCEI"/>
    <property type="match status" value="1"/>
</dbReference>
<reference evidence="2 3" key="1">
    <citation type="submission" date="2023-12" db="EMBL/GenBank/DDBJ databases">
        <title>Novel species of the genus Arcicella isolated from rivers.</title>
        <authorList>
            <person name="Lu H."/>
        </authorList>
    </citation>
    <scope>NUCLEOTIDE SEQUENCE [LARGE SCALE GENOMIC DNA]</scope>
    <source>
        <strain evidence="2 3">LMG 21963</strain>
    </source>
</reference>
<dbReference type="Gene3D" id="2.40.128.110">
    <property type="entry name" value="Lipid/polyisoprenoid-binding, YceI-like"/>
    <property type="match status" value="1"/>
</dbReference>
<dbReference type="Proteomes" id="UP001304671">
    <property type="component" value="Unassembled WGS sequence"/>
</dbReference>
<dbReference type="EMBL" id="JAYFUL010000007">
    <property type="protein sequence ID" value="MEA5257462.1"/>
    <property type="molecule type" value="Genomic_DNA"/>
</dbReference>
<dbReference type="InterPro" id="IPR007372">
    <property type="entry name" value="Lipid/polyisoprenoid-bd_YceI"/>
</dbReference>
<sequence length="216" mass="24150">MNNKISITYLILIIAPWFFGCRGTVKEENENASASSVSLHVGNDKYIMIDTKESVLTWKGSNLNGLNTQTGYVYISKGELMVENGQLMGGTVEIDMNTIEDKNHGSDNNLVNHLKDPDFFEVKKFPFATIVITKVASINDENKNVTGNLTIKGITHPVTFPAKMEVKDGIVRANGKLVIDRTLWDVRYKSAKFYDNLANQTMSDSIEFHINIVAKK</sequence>
<proteinExistence type="predicted"/>
<dbReference type="SMART" id="SM00867">
    <property type="entry name" value="YceI"/>
    <property type="match status" value="1"/>
</dbReference>
<dbReference type="PANTHER" id="PTHR34406:SF1">
    <property type="entry name" value="PROTEIN YCEI"/>
    <property type="match status" value="1"/>
</dbReference>
<name>A0ABU5QK80_9BACT</name>
<dbReference type="SUPFAM" id="SSF101874">
    <property type="entry name" value="YceI-like"/>
    <property type="match status" value="1"/>
</dbReference>
<dbReference type="InterPro" id="IPR036761">
    <property type="entry name" value="TTHA0802/YceI-like_sf"/>
</dbReference>
<keyword evidence="3" id="KW-1185">Reference proteome</keyword>
<evidence type="ECO:0000313" key="2">
    <source>
        <dbReference type="EMBL" id="MEA5257462.1"/>
    </source>
</evidence>
<dbReference type="RefSeq" id="WP_323247851.1">
    <property type="nucleotide sequence ID" value="NZ_JAYFUL010000007.1"/>
</dbReference>
<feature type="domain" description="Lipid/polyisoprenoid-binding YceI-like" evidence="1">
    <location>
        <begin position="46"/>
        <end position="215"/>
    </location>
</feature>
<comment type="caution">
    <text evidence="2">The sequence shown here is derived from an EMBL/GenBank/DDBJ whole genome shotgun (WGS) entry which is preliminary data.</text>
</comment>
<evidence type="ECO:0000259" key="1">
    <source>
        <dbReference type="SMART" id="SM00867"/>
    </source>
</evidence>
<organism evidence="2 3">
    <name type="scientific">Arcicella aquatica</name>
    <dbReference type="NCBI Taxonomy" id="217141"/>
    <lineage>
        <taxon>Bacteria</taxon>
        <taxon>Pseudomonadati</taxon>
        <taxon>Bacteroidota</taxon>
        <taxon>Cytophagia</taxon>
        <taxon>Cytophagales</taxon>
        <taxon>Flectobacillaceae</taxon>
        <taxon>Arcicella</taxon>
    </lineage>
</organism>
<gene>
    <name evidence="2" type="ORF">VB264_06695</name>
</gene>
<protein>
    <submittedName>
        <fullName evidence="2">YceI family protein</fullName>
    </submittedName>
</protein>
<dbReference type="Pfam" id="PF04264">
    <property type="entry name" value="YceI"/>
    <property type="match status" value="1"/>
</dbReference>